<sequence length="297" mass="31739">MALPSLAPRASRVTPSQLSALVEHVRGAQRLLCVTGAGISTPSGIPDYRSPNGSYSRGHKPMLHAEFTSSARAQQRYWARSFVAWRYFSRAAPNAAHLALAELERRGWLRGGLVTQNVDGLHEAAGQRRCVDLHGRIDRVECMRCRAVTARAAMQTRLLEANGALGERLSLLADSSELRADGDMQLADEEASAFVVPTCEACGGLLKPAVTFFGGSVDRERADMASAAVQEADALLVVGSSLQVYSAYRLARMASEQSIPIALLNTGPTRADALASLRIEADAAEVLPAVVSQLPSS</sequence>
<dbReference type="NCBIfam" id="NF003738">
    <property type="entry name" value="PRK05333.1"/>
    <property type="match status" value="1"/>
</dbReference>
<feature type="binding site" evidence="3">
    <location>
        <position position="145"/>
    </location>
    <ligand>
        <name>Zn(2+)</name>
        <dbReference type="ChEBI" id="CHEBI:29105"/>
    </ligand>
</feature>
<feature type="active site" description="Proton acceptor" evidence="3">
    <location>
        <position position="134"/>
    </location>
</feature>
<protein>
    <recommendedName>
        <fullName evidence="4">Deacetylase sirtuin-type domain-containing protein</fullName>
    </recommendedName>
</protein>
<comment type="caution">
    <text evidence="5">The sequence shown here is derived from an EMBL/GenBank/DDBJ whole genome shotgun (WGS) entry which is preliminary data.</text>
</comment>
<evidence type="ECO:0000259" key="4">
    <source>
        <dbReference type="PROSITE" id="PS50305"/>
    </source>
</evidence>
<gene>
    <name evidence="5" type="ORF">AB1Y20_015667</name>
</gene>
<dbReference type="GO" id="GO:0017136">
    <property type="term" value="F:histone deacetylase activity, NAD-dependent"/>
    <property type="evidence" value="ECO:0007669"/>
    <property type="project" value="TreeGrafter"/>
</dbReference>
<reference evidence="5 6" key="1">
    <citation type="journal article" date="2024" name="Science">
        <title>Giant polyketide synthase enzymes in the biosynthesis of giant marine polyether toxins.</title>
        <authorList>
            <person name="Fallon T.R."/>
            <person name="Shende V.V."/>
            <person name="Wierzbicki I.H."/>
            <person name="Pendleton A.L."/>
            <person name="Watervoot N.F."/>
            <person name="Auber R.P."/>
            <person name="Gonzalez D.J."/>
            <person name="Wisecaver J.H."/>
            <person name="Moore B.S."/>
        </authorList>
    </citation>
    <scope>NUCLEOTIDE SEQUENCE [LARGE SCALE GENOMIC DNA]</scope>
    <source>
        <strain evidence="5 6">12B1</strain>
    </source>
</reference>
<accession>A0AB34K139</accession>
<feature type="domain" description="Deacetylase sirtuin-type" evidence="4">
    <location>
        <begin position="11"/>
        <end position="297"/>
    </location>
</feature>
<keyword evidence="2" id="KW-0520">NAD</keyword>
<feature type="binding site" evidence="3">
    <location>
        <position position="142"/>
    </location>
    <ligand>
        <name>Zn(2+)</name>
        <dbReference type="ChEBI" id="CHEBI:29105"/>
    </ligand>
</feature>
<keyword evidence="3" id="KW-0862">Zinc</keyword>
<dbReference type="PANTHER" id="PTHR11085:SF10">
    <property type="entry name" value="NAD-DEPENDENT PROTEIN DEACYLASE SIRTUIN-5, MITOCHONDRIAL-RELATED"/>
    <property type="match status" value="1"/>
</dbReference>
<evidence type="ECO:0000256" key="1">
    <source>
        <dbReference type="ARBA" id="ARBA00022679"/>
    </source>
</evidence>
<dbReference type="Pfam" id="PF02146">
    <property type="entry name" value="SIR2"/>
    <property type="match status" value="1"/>
</dbReference>
<keyword evidence="3" id="KW-0479">Metal-binding</keyword>
<feature type="binding site" evidence="3">
    <location>
        <position position="199"/>
    </location>
    <ligand>
        <name>Zn(2+)</name>
        <dbReference type="ChEBI" id="CHEBI:29105"/>
    </ligand>
</feature>
<dbReference type="GO" id="GO:0046872">
    <property type="term" value="F:metal ion binding"/>
    <property type="evidence" value="ECO:0007669"/>
    <property type="project" value="UniProtKB-KW"/>
</dbReference>
<dbReference type="Gene3D" id="3.30.1600.10">
    <property type="entry name" value="SIR2/SIRT2 'Small Domain"/>
    <property type="match status" value="1"/>
</dbReference>
<dbReference type="SUPFAM" id="SSF52467">
    <property type="entry name" value="DHS-like NAD/FAD-binding domain"/>
    <property type="match status" value="1"/>
</dbReference>
<dbReference type="PROSITE" id="PS50305">
    <property type="entry name" value="SIRTUIN"/>
    <property type="match status" value="1"/>
</dbReference>
<keyword evidence="6" id="KW-1185">Reference proteome</keyword>
<proteinExistence type="predicted"/>
<dbReference type="GO" id="GO:0070403">
    <property type="term" value="F:NAD+ binding"/>
    <property type="evidence" value="ECO:0007669"/>
    <property type="project" value="InterPro"/>
</dbReference>
<dbReference type="EMBL" id="JBGBPQ010000003">
    <property type="protein sequence ID" value="KAL1526978.1"/>
    <property type="molecule type" value="Genomic_DNA"/>
</dbReference>
<evidence type="ECO:0000313" key="5">
    <source>
        <dbReference type="EMBL" id="KAL1526978.1"/>
    </source>
</evidence>
<dbReference type="Proteomes" id="UP001515480">
    <property type="component" value="Unassembled WGS sequence"/>
</dbReference>
<dbReference type="Gene3D" id="3.40.50.1220">
    <property type="entry name" value="TPP-binding domain"/>
    <property type="match status" value="1"/>
</dbReference>
<dbReference type="InterPro" id="IPR029035">
    <property type="entry name" value="DHS-like_NAD/FAD-binding_dom"/>
</dbReference>
<keyword evidence="1" id="KW-0808">Transferase</keyword>
<feature type="binding site" evidence="3">
    <location>
        <position position="202"/>
    </location>
    <ligand>
        <name>Zn(2+)</name>
        <dbReference type="ChEBI" id="CHEBI:29105"/>
    </ligand>
</feature>
<dbReference type="AlphaFoldDB" id="A0AB34K139"/>
<dbReference type="InterPro" id="IPR026591">
    <property type="entry name" value="Sirtuin_cat_small_dom_sf"/>
</dbReference>
<dbReference type="InterPro" id="IPR026590">
    <property type="entry name" value="Ssirtuin_cat_dom"/>
</dbReference>
<dbReference type="PANTHER" id="PTHR11085">
    <property type="entry name" value="NAD-DEPENDENT PROTEIN DEACYLASE SIRTUIN-5, MITOCHONDRIAL-RELATED"/>
    <property type="match status" value="1"/>
</dbReference>
<dbReference type="InterPro" id="IPR003000">
    <property type="entry name" value="Sirtuin"/>
</dbReference>
<evidence type="ECO:0000256" key="2">
    <source>
        <dbReference type="ARBA" id="ARBA00023027"/>
    </source>
</evidence>
<evidence type="ECO:0000256" key="3">
    <source>
        <dbReference type="PROSITE-ProRule" id="PRU00236"/>
    </source>
</evidence>
<evidence type="ECO:0000313" key="6">
    <source>
        <dbReference type="Proteomes" id="UP001515480"/>
    </source>
</evidence>
<organism evidence="5 6">
    <name type="scientific">Prymnesium parvum</name>
    <name type="common">Toxic golden alga</name>
    <dbReference type="NCBI Taxonomy" id="97485"/>
    <lineage>
        <taxon>Eukaryota</taxon>
        <taxon>Haptista</taxon>
        <taxon>Haptophyta</taxon>
        <taxon>Prymnesiophyceae</taxon>
        <taxon>Prymnesiales</taxon>
        <taxon>Prymnesiaceae</taxon>
        <taxon>Prymnesium</taxon>
    </lineage>
</organism>
<name>A0AB34K139_PRYPA</name>
<dbReference type="InterPro" id="IPR050134">
    <property type="entry name" value="NAD-dep_sirtuin_deacylases"/>
</dbReference>